<protein>
    <recommendedName>
        <fullName evidence="2">Toxin</fullName>
    </recommendedName>
</protein>
<dbReference type="PIRSF" id="PIRSF029218">
    <property type="entry name" value="ParE"/>
    <property type="match status" value="1"/>
</dbReference>
<name>A0ABS9UJR0_9BACT</name>
<organism evidence="3 4">
    <name type="scientific">Belliella calami</name>
    <dbReference type="NCBI Taxonomy" id="2923436"/>
    <lineage>
        <taxon>Bacteria</taxon>
        <taxon>Pseudomonadati</taxon>
        <taxon>Bacteroidota</taxon>
        <taxon>Cytophagia</taxon>
        <taxon>Cytophagales</taxon>
        <taxon>Cyclobacteriaceae</taxon>
        <taxon>Belliella</taxon>
    </lineage>
</organism>
<gene>
    <name evidence="3" type="ORF">MM236_02620</name>
</gene>
<dbReference type="InterPro" id="IPR007712">
    <property type="entry name" value="RelE/ParE_toxin"/>
</dbReference>
<dbReference type="Gene3D" id="3.30.2310.20">
    <property type="entry name" value="RelE-like"/>
    <property type="match status" value="1"/>
</dbReference>
<dbReference type="EMBL" id="JAKZGS010000002">
    <property type="protein sequence ID" value="MCH7396858.1"/>
    <property type="molecule type" value="Genomic_DNA"/>
</dbReference>
<dbReference type="SUPFAM" id="SSF143011">
    <property type="entry name" value="RelE-like"/>
    <property type="match status" value="1"/>
</dbReference>
<sequence length="99" mass="12085">MKYQISKEATKDLEEIWIYTFENWPFEQANRYYNLLLDEIEFISENPKSGKDFGYIREGYLRTRVKSHFIFYKVVPRENLIEVIRVLHQNMDLDAMLIE</sequence>
<keyword evidence="1" id="KW-1277">Toxin-antitoxin system</keyword>
<dbReference type="Pfam" id="PF05016">
    <property type="entry name" value="ParE_toxin"/>
    <property type="match status" value="1"/>
</dbReference>
<reference evidence="3" key="1">
    <citation type="submission" date="2022-03" db="EMBL/GenBank/DDBJ databases">
        <title>De novo assembled genomes of Belliella spp. (Cyclobacteriaceae) strains.</title>
        <authorList>
            <person name="Szabo A."/>
            <person name="Korponai K."/>
            <person name="Felfoldi T."/>
        </authorList>
    </citation>
    <scope>NUCLEOTIDE SEQUENCE</scope>
    <source>
        <strain evidence="3">DSM 107340</strain>
    </source>
</reference>
<evidence type="ECO:0000313" key="4">
    <source>
        <dbReference type="Proteomes" id="UP001165488"/>
    </source>
</evidence>
<evidence type="ECO:0000256" key="1">
    <source>
        <dbReference type="ARBA" id="ARBA00022649"/>
    </source>
</evidence>
<evidence type="ECO:0000313" key="3">
    <source>
        <dbReference type="EMBL" id="MCH7396858.1"/>
    </source>
</evidence>
<comment type="caution">
    <text evidence="3">The sequence shown here is derived from an EMBL/GenBank/DDBJ whole genome shotgun (WGS) entry which is preliminary data.</text>
</comment>
<comment type="similarity">
    <text evidence="2">Belongs to the RelE toxin family.</text>
</comment>
<dbReference type="Proteomes" id="UP001165488">
    <property type="component" value="Unassembled WGS sequence"/>
</dbReference>
<keyword evidence="4" id="KW-1185">Reference proteome</keyword>
<accession>A0ABS9UJR0</accession>
<dbReference type="InterPro" id="IPR028344">
    <property type="entry name" value="ParE1/4"/>
</dbReference>
<dbReference type="RefSeq" id="WP_241273377.1">
    <property type="nucleotide sequence ID" value="NZ_JAKZGS010000002.1"/>
</dbReference>
<dbReference type="InterPro" id="IPR035093">
    <property type="entry name" value="RelE/ParE_toxin_dom_sf"/>
</dbReference>
<proteinExistence type="inferred from homology"/>
<evidence type="ECO:0000256" key="2">
    <source>
        <dbReference type="PIRNR" id="PIRNR029218"/>
    </source>
</evidence>